<protein>
    <submittedName>
        <fullName evidence="2">Uncharacterized protein</fullName>
    </submittedName>
</protein>
<organism evidence="2 3">
    <name type="scientific">Pseudolabrys taiwanensis</name>
    <dbReference type="NCBI Taxonomy" id="331696"/>
    <lineage>
        <taxon>Bacteria</taxon>
        <taxon>Pseudomonadati</taxon>
        <taxon>Pseudomonadota</taxon>
        <taxon>Alphaproteobacteria</taxon>
        <taxon>Hyphomicrobiales</taxon>
        <taxon>Xanthobacteraceae</taxon>
        <taxon>Pseudolabrys</taxon>
    </lineage>
</organism>
<feature type="chain" id="PRO_5016715834" evidence="1">
    <location>
        <begin position="24"/>
        <end position="151"/>
    </location>
</feature>
<proteinExistence type="predicted"/>
<accession>A0A346A245</accession>
<keyword evidence="3" id="KW-1185">Reference proteome</keyword>
<feature type="signal peptide" evidence="1">
    <location>
        <begin position="1"/>
        <end position="23"/>
    </location>
</feature>
<evidence type="ECO:0000313" key="2">
    <source>
        <dbReference type="EMBL" id="AXK83242.1"/>
    </source>
</evidence>
<sequence length="151" mass="16537">MASAASLLRAAFLSMLLALPALAPAQAANWLEKTFYMSGANYDGVLPPCEAGLGKIASRFAEKEGRFWNSSLQILDFERVREVAYSPWALGTIPRRYCQATALVSDGRKHGVYYSIGEDTGPIGATWGVEWCVVGLDRNWAYNPACKMARP</sequence>
<dbReference type="OrthoDB" id="9808546at2"/>
<dbReference type="AlphaFoldDB" id="A0A346A245"/>
<name>A0A346A245_9HYPH</name>
<evidence type="ECO:0000313" key="3">
    <source>
        <dbReference type="Proteomes" id="UP000254889"/>
    </source>
</evidence>
<dbReference type="KEGG" id="ptaw:DW352_23605"/>
<gene>
    <name evidence="2" type="ORF">DW352_23605</name>
</gene>
<dbReference type="Proteomes" id="UP000254889">
    <property type="component" value="Chromosome"/>
</dbReference>
<reference evidence="2 3" key="1">
    <citation type="submission" date="2018-07" db="EMBL/GenBank/DDBJ databases">
        <authorList>
            <person name="Quirk P.G."/>
            <person name="Krulwich T.A."/>
        </authorList>
    </citation>
    <scope>NUCLEOTIDE SEQUENCE [LARGE SCALE GENOMIC DNA]</scope>
    <source>
        <strain evidence="2 3">CC-BB4</strain>
    </source>
</reference>
<dbReference type="EMBL" id="CP031417">
    <property type="protein sequence ID" value="AXK83242.1"/>
    <property type="molecule type" value="Genomic_DNA"/>
</dbReference>
<evidence type="ECO:0000256" key="1">
    <source>
        <dbReference type="SAM" id="SignalP"/>
    </source>
</evidence>
<keyword evidence="1" id="KW-0732">Signal</keyword>
<dbReference type="RefSeq" id="WP_115693621.1">
    <property type="nucleotide sequence ID" value="NZ_CP031417.1"/>
</dbReference>